<keyword evidence="3" id="KW-1185">Reference proteome</keyword>
<dbReference type="SUPFAM" id="SSF55729">
    <property type="entry name" value="Acyl-CoA N-acyltransferases (Nat)"/>
    <property type="match status" value="1"/>
</dbReference>
<proteinExistence type="predicted"/>
<dbReference type="EMBL" id="RCZM01000002">
    <property type="protein sequence ID" value="TPG18172.1"/>
    <property type="molecule type" value="Genomic_DNA"/>
</dbReference>
<dbReference type="InterPro" id="IPR000182">
    <property type="entry name" value="GNAT_dom"/>
</dbReference>
<dbReference type="Gene3D" id="3.40.630.30">
    <property type="match status" value="1"/>
</dbReference>
<evidence type="ECO:0000313" key="2">
    <source>
        <dbReference type="EMBL" id="TPG18172.1"/>
    </source>
</evidence>
<dbReference type="Proteomes" id="UP000317722">
    <property type="component" value="Unassembled WGS sequence"/>
</dbReference>
<evidence type="ECO:0000313" key="3">
    <source>
        <dbReference type="Proteomes" id="UP000317722"/>
    </source>
</evidence>
<organism evidence="2 3">
    <name type="scientific">Pedococcus bigeumensis</name>
    <dbReference type="NCBI Taxonomy" id="433644"/>
    <lineage>
        <taxon>Bacteria</taxon>
        <taxon>Bacillati</taxon>
        <taxon>Actinomycetota</taxon>
        <taxon>Actinomycetes</taxon>
        <taxon>Micrococcales</taxon>
        <taxon>Intrasporangiaceae</taxon>
        <taxon>Pedococcus</taxon>
    </lineage>
</organism>
<comment type="caution">
    <text evidence="2">The sequence shown here is derived from an EMBL/GenBank/DDBJ whole genome shotgun (WGS) entry which is preliminary data.</text>
</comment>
<feature type="domain" description="N-acetyltransferase" evidence="1">
    <location>
        <begin position="1"/>
        <end position="138"/>
    </location>
</feature>
<name>A0A502CZW8_9MICO</name>
<keyword evidence="2" id="KW-0808">Transferase</keyword>
<dbReference type="InterPro" id="IPR016181">
    <property type="entry name" value="Acyl_CoA_acyltransferase"/>
</dbReference>
<evidence type="ECO:0000259" key="1">
    <source>
        <dbReference type="Pfam" id="PF13302"/>
    </source>
</evidence>
<dbReference type="AlphaFoldDB" id="A0A502CZW8"/>
<protein>
    <submittedName>
        <fullName evidence="2">GNAT family N-acetyltransferase</fullName>
    </submittedName>
</protein>
<dbReference type="OrthoDB" id="5358891at2"/>
<dbReference type="GO" id="GO:0016747">
    <property type="term" value="F:acyltransferase activity, transferring groups other than amino-acyl groups"/>
    <property type="evidence" value="ECO:0007669"/>
    <property type="project" value="InterPro"/>
</dbReference>
<accession>A0A502CZW8</accession>
<dbReference type="Pfam" id="PF13302">
    <property type="entry name" value="Acetyltransf_3"/>
    <property type="match status" value="1"/>
</dbReference>
<sequence length="177" mass="19723">MLRPATDSDRDALLAWRNHPHVRAVSLTGHVITPEEHAAWWATTASDPARHLYIYERGGVAAGVVMFAGPDHARAAMWSFYLDVAGLEARGELLPAWIEAPRQAVRHAFDELGLTVLTGEVLGHNAVVRQMNRRLGFRETAMDLRDVDGVPTEVVTVELRNEERRDRQRAGATTRKG</sequence>
<reference evidence="2 3" key="1">
    <citation type="journal article" date="2019" name="Environ. Microbiol.">
        <title>Species interactions and distinct microbial communities in high Arctic permafrost affected cryosols are associated with the CH4 and CO2 gas fluxes.</title>
        <authorList>
            <person name="Altshuler I."/>
            <person name="Hamel J."/>
            <person name="Turney S."/>
            <person name="Magnuson E."/>
            <person name="Levesque R."/>
            <person name="Greer C."/>
            <person name="Whyte L.G."/>
        </authorList>
    </citation>
    <scope>NUCLEOTIDE SEQUENCE [LARGE SCALE GENOMIC DNA]</scope>
    <source>
        <strain evidence="2 3">S9.3A</strain>
    </source>
</reference>
<gene>
    <name evidence="2" type="ORF">EAH86_07215</name>
</gene>
<dbReference type="RefSeq" id="WP_140738255.1">
    <property type="nucleotide sequence ID" value="NZ_RCZM01000002.1"/>
</dbReference>